<accession>A0A965ZBQ3</accession>
<evidence type="ECO:0000313" key="1">
    <source>
        <dbReference type="EMBL" id="NCD68088.1"/>
    </source>
</evidence>
<dbReference type="EMBL" id="WWEO01000034">
    <property type="protein sequence ID" value="NCD68088.1"/>
    <property type="molecule type" value="Genomic_DNA"/>
</dbReference>
<evidence type="ECO:0000313" key="2">
    <source>
        <dbReference type="Proteomes" id="UP000638732"/>
    </source>
</evidence>
<proteinExistence type="predicted"/>
<dbReference type="AlphaFoldDB" id="A0A965ZBQ3"/>
<dbReference type="Proteomes" id="UP000638732">
    <property type="component" value="Unassembled WGS sequence"/>
</dbReference>
<reference evidence="1" key="1">
    <citation type="submission" date="2020-01" db="EMBL/GenBank/DDBJ databases">
        <authorList>
            <person name="Seo Y.L."/>
        </authorList>
    </citation>
    <scope>NUCLEOTIDE SEQUENCE</scope>
    <source>
        <strain evidence="1">R11</strain>
    </source>
</reference>
<reference evidence="1" key="2">
    <citation type="submission" date="2020-10" db="EMBL/GenBank/DDBJ databases">
        <title>Mucilaginibacter sp. nov., isolated from soil.</title>
        <authorList>
            <person name="Jeon C.O."/>
        </authorList>
    </citation>
    <scope>NUCLEOTIDE SEQUENCE</scope>
    <source>
        <strain evidence="1">R11</strain>
    </source>
</reference>
<sequence length="485" mass="56227">MKLAENIDIDFDHELKFSPFPFKEVILSDTHFIDILKQDYLQAPLQPKPYLYLREFFTDKEWEQDRAESHTRTRTVSSNSHPIAAGFVADTPLETLSKRLTEEFFKMAVAKTLEQKYYGHRILETTLAKLLKQIADQLDVFKQYAIDHTDVSSYQAYARAASKSIVKELDKIHDLKFRTALLEVMLAADIDTELTILMVVKKLSEPEKNSVRKRFIILKAYADEIFQETKDQLLSLGEDDRLAKEEIATSTQVIDRGHGYYDWHDRFFSYDLNNYQFSERTAPGNIKKQFRLRQIVLETKFLHAFKSATADALKALLDEQFELTPARKEDFLNYVEIIGNANLKSSFQGASIKKADVFRVWMKDKRGLLPESQLQKHAEKDTGSLFLDPLRTSQFLEILKKVEPPILNEQGHYRLGERSKSAIVAWFDILDRAGKIRTGLTAGKKTELINQLIPDLNIDKRSFGNTHKRAFKDYHHQLETLIKKL</sequence>
<comment type="caution">
    <text evidence="1">The sequence shown here is derived from an EMBL/GenBank/DDBJ whole genome shotgun (WGS) entry which is preliminary data.</text>
</comment>
<dbReference type="RefSeq" id="WP_166584114.1">
    <property type="nucleotide sequence ID" value="NZ_WWEO01000034.1"/>
</dbReference>
<keyword evidence="2" id="KW-1185">Reference proteome</keyword>
<gene>
    <name evidence="1" type="ORF">GSY63_01820</name>
</gene>
<name>A0A965ZBQ3_9SPHI</name>
<organism evidence="1 2">
    <name type="scientific">Mucilaginibacter agri</name>
    <dbReference type="NCBI Taxonomy" id="2695265"/>
    <lineage>
        <taxon>Bacteria</taxon>
        <taxon>Pseudomonadati</taxon>
        <taxon>Bacteroidota</taxon>
        <taxon>Sphingobacteriia</taxon>
        <taxon>Sphingobacteriales</taxon>
        <taxon>Sphingobacteriaceae</taxon>
        <taxon>Mucilaginibacter</taxon>
    </lineage>
</organism>
<protein>
    <submittedName>
        <fullName evidence="1">Uncharacterized protein</fullName>
    </submittedName>
</protein>